<dbReference type="OrthoDB" id="7873617at2"/>
<name>A0A1G7HHD2_9RHOB</name>
<organism evidence="9 10">
    <name type="scientific">Limimaricola pyoseonensis</name>
    <dbReference type="NCBI Taxonomy" id="521013"/>
    <lineage>
        <taxon>Bacteria</taxon>
        <taxon>Pseudomonadati</taxon>
        <taxon>Pseudomonadota</taxon>
        <taxon>Alphaproteobacteria</taxon>
        <taxon>Rhodobacterales</taxon>
        <taxon>Paracoccaceae</taxon>
        <taxon>Limimaricola</taxon>
    </lineage>
</organism>
<evidence type="ECO:0000256" key="3">
    <source>
        <dbReference type="ARBA" id="ARBA00022857"/>
    </source>
</evidence>
<dbReference type="InterPro" id="IPR036291">
    <property type="entry name" value="NAD(P)-bd_dom_sf"/>
</dbReference>
<evidence type="ECO:0000259" key="7">
    <source>
        <dbReference type="Pfam" id="PF01488"/>
    </source>
</evidence>
<evidence type="ECO:0000313" key="9">
    <source>
        <dbReference type="EMBL" id="SDE99917.1"/>
    </source>
</evidence>
<proteinExistence type="predicted"/>
<dbReference type="SUPFAM" id="SSF53223">
    <property type="entry name" value="Aminoacid dehydrogenase-like, N-terminal domain"/>
    <property type="match status" value="1"/>
</dbReference>
<dbReference type="SUPFAM" id="SSF51735">
    <property type="entry name" value="NAD(P)-binding Rossmann-fold domains"/>
    <property type="match status" value="1"/>
</dbReference>
<comment type="pathway">
    <text evidence="1">Metabolic intermediate biosynthesis; chorismate biosynthesis; chorismate from D-erythrose 4-phosphate and phosphoenolpyruvate: step 4/7.</text>
</comment>
<dbReference type="Pfam" id="PF01488">
    <property type="entry name" value="Shikimate_DH"/>
    <property type="match status" value="1"/>
</dbReference>
<dbReference type="InterPro" id="IPR013708">
    <property type="entry name" value="Shikimate_DH-bd_N"/>
</dbReference>
<sequence>MISGTTRLFAILADPVGHVRTPQALNARFAEAGQDAVLVPCEVGPDALEETVRGLRNVRNLGGLVVTVPHKTEIARHCNALSERARLAGAVNVVRREADGRLFGDLLDGAGFVAGLSAAEVELEGRSVFLAGAGGAASAIAFALAEAGAARLTVANRSEAKARALLQRLQSAFPAVAVEAGHDPQRHDIAVNATSLGLKPDDPLPFDPADLSPGTLVAEVIMQPEETPLLAAAAARGLPTHLGRMMLEGQLRQMMAFLLPEAEGAA</sequence>
<reference evidence="10" key="1">
    <citation type="submission" date="2016-10" db="EMBL/GenBank/DDBJ databases">
        <authorList>
            <person name="Varghese N."/>
            <person name="Submissions S."/>
        </authorList>
    </citation>
    <scope>NUCLEOTIDE SEQUENCE [LARGE SCALE GENOMIC DNA]</scope>
    <source>
        <strain evidence="10">DSM 21424</strain>
    </source>
</reference>
<dbReference type="PANTHER" id="PTHR21089:SF1">
    <property type="entry name" value="BIFUNCTIONAL 3-DEHYDROQUINATE DEHYDRATASE_SHIKIMATE DEHYDROGENASE, CHLOROPLASTIC"/>
    <property type="match status" value="1"/>
</dbReference>
<dbReference type="GO" id="GO:0005829">
    <property type="term" value="C:cytosol"/>
    <property type="evidence" value="ECO:0007669"/>
    <property type="project" value="TreeGrafter"/>
</dbReference>
<evidence type="ECO:0000259" key="8">
    <source>
        <dbReference type="Pfam" id="PF08501"/>
    </source>
</evidence>
<dbReference type="InterPro" id="IPR006151">
    <property type="entry name" value="Shikm_DH/Glu-tRNA_Rdtase"/>
</dbReference>
<evidence type="ECO:0000256" key="6">
    <source>
        <dbReference type="ARBA" id="ARBA00049442"/>
    </source>
</evidence>
<dbReference type="GO" id="GO:0009073">
    <property type="term" value="P:aromatic amino acid family biosynthetic process"/>
    <property type="evidence" value="ECO:0007669"/>
    <property type="project" value="UniProtKB-KW"/>
</dbReference>
<evidence type="ECO:0000256" key="1">
    <source>
        <dbReference type="ARBA" id="ARBA00004871"/>
    </source>
</evidence>
<dbReference type="InterPro" id="IPR046346">
    <property type="entry name" value="Aminoacid_DH-like_N_sf"/>
</dbReference>
<dbReference type="Proteomes" id="UP000198922">
    <property type="component" value="Unassembled WGS sequence"/>
</dbReference>
<evidence type="ECO:0000256" key="4">
    <source>
        <dbReference type="ARBA" id="ARBA00023002"/>
    </source>
</evidence>
<accession>A0A1G7HHD2</accession>
<evidence type="ECO:0000313" key="10">
    <source>
        <dbReference type="Proteomes" id="UP000198922"/>
    </source>
</evidence>
<dbReference type="GO" id="GO:0050661">
    <property type="term" value="F:NADP binding"/>
    <property type="evidence" value="ECO:0007669"/>
    <property type="project" value="TreeGrafter"/>
</dbReference>
<keyword evidence="10" id="KW-1185">Reference proteome</keyword>
<dbReference type="InterPro" id="IPR022893">
    <property type="entry name" value="Shikimate_DH_fam"/>
</dbReference>
<feature type="domain" description="Shikimate dehydrogenase substrate binding N-terminal" evidence="8">
    <location>
        <begin position="11"/>
        <end position="94"/>
    </location>
</feature>
<gene>
    <name evidence="9" type="ORF">SAMN04488567_3161</name>
</gene>
<dbReference type="RefSeq" id="WP_090113574.1">
    <property type="nucleotide sequence ID" value="NZ_FNAT01000006.1"/>
</dbReference>
<dbReference type="GO" id="GO:0009423">
    <property type="term" value="P:chorismate biosynthetic process"/>
    <property type="evidence" value="ECO:0007669"/>
    <property type="project" value="UniProtKB-UniPathway"/>
</dbReference>
<feature type="domain" description="Quinate/shikimate 5-dehydrogenase/glutamyl-tRNA reductase" evidence="7">
    <location>
        <begin position="122"/>
        <end position="178"/>
    </location>
</feature>
<evidence type="ECO:0000256" key="2">
    <source>
        <dbReference type="ARBA" id="ARBA00012962"/>
    </source>
</evidence>
<dbReference type="GO" id="GO:0019632">
    <property type="term" value="P:shikimate metabolic process"/>
    <property type="evidence" value="ECO:0007669"/>
    <property type="project" value="TreeGrafter"/>
</dbReference>
<dbReference type="EC" id="1.1.1.25" evidence="2"/>
<dbReference type="STRING" id="521013.SAMN04488567_3161"/>
<comment type="catalytic activity">
    <reaction evidence="6">
        <text>shikimate + NADP(+) = 3-dehydroshikimate + NADPH + H(+)</text>
        <dbReference type="Rhea" id="RHEA:17737"/>
        <dbReference type="ChEBI" id="CHEBI:15378"/>
        <dbReference type="ChEBI" id="CHEBI:16630"/>
        <dbReference type="ChEBI" id="CHEBI:36208"/>
        <dbReference type="ChEBI" id="CHEBI:57783"/>
        <dbReference type="ChEBI" id="CHEBI:58349"/>
        <dbReference type="EC" id="1.1.1.25"/>
    </reaction>
</comment>
<evidence type="ECO:0000256" key="5">
    <source>
        <dbReference type="ARBA" id="ARBA00023141"/>
    </source>
</evidence>
<keyword evidence="3" id="KW-0521">NADP</keyword>
<keyword evidence="4" id="KW-0560">Oxidoreductase</keyword>
<dbReference type="AlphaFoldDB" id="A0A1G7HHD2"/>
<dbReference type="Pfam" id="PF08501">
    <property type="entry name" value="Shikimate_dh_N"/>
    <property type="match status" value="1"/>
</dbReference>
<protein>
    <recommendedName>
        <fullName evidence="2">shikimate dehydrogenase (NADP(+))</fullName>
        <ecNumber evidence="2">1.1.1.25</ecNumber>
    </recommendedName>
</protein>
<dbReference type="PANTHER" id="PTHR21089">
    <property type="entry name" value="SHIKIMATE DEHYDROGENASE"/>
    <property type="match status" value="1"/>
</dbReference>
<dbReference type="EMBL" id="FNAT01000006">
    <property type="protein sequence ID" value="SDE99917.1"/>
    <property type="molecule type" value="Genomic_DNA"/>
</dbReference>
<keyword evidence="5" id="KW-0057">Aromatic amino acid biosynthesis</keyword>
<dbReference type="Gene3D" id="3.40.50.720">
    <property type="entry name" value="NAD(P)-binding Rossmann-like Domain"/>
    <property type="match status" value="1"/>
</dbReference>
<dbReference type="UniPathway" id="UPA00053">
    <property type="reaction ID" value="UER00087"/>
</dbReference>
<dbReference type="GO" id="GO:0004764">
    <property type="term" value="F:shikimate 3-dehydrogenase (NADP+) activity"/>
    <property type="evidence" value="ECO:0007669"/>
    <property type="project" value="UniProtKB-EC"/>
</dbReference>
<keyword evidence="5" id="KW-0028">Amino-acid biosynthesis</keyword>
<dbReference type="Gene3D" id="3.40.50.10860">
    <property type="entry name" value="Leucine Dehydrogenase, chain A, domain 1"/>
    <property type="match status" value="1"/>
</dbReference>